<proteinExistence type="predicted"/>
<dbReference type="GO" id="GO:0003824">
    <property type="term" value="F:catalytic activity"/>
    <property type="evidence" value="ECO:0007669"/>
    <property type="project" value="InterPro"/>
</dbReference>
<keyword evidence="8" id="KW-1185">Reference proteome</keyword>
<dbReference type="RefSeq" id="WP_190044588.1">
    <property type="nucleotide sequence ID" value="NZ_BNBE01000004.1"/>
</dbReference>
<dbReference type="CDD" id="cd01335">
    <property type="entry name" value="Radical_SAM"/>
    <property type="match status" value="1"/>
</dbReference>
<dbReference type="SUPFAM" id="SSF102114">
    <property type="entry name" value="Radical SAM enzymes"/>
    <property type="match status" value="1"/>
</dbReference>
<reference evidence="7" key="2">
    <citation type="submission" date="2020-09" db="EMBL/GenBank/DDBJ databases">
        <authorList>
            <person name="Sun Q."/>
            <person name="Ohkuma M."/>
        </authorList>
    </citation>
    <scope>NUCLEOTIDE SEQUENCE</scope>
    <source>
        <strain evidence="7">JCM 4122</strain>
    </source>
</reference>
<accession>A0A919ERP9</accession>
<dbReference type="SFLD" id="SFLDG01067">
    <property type="entry name" value="SPASM/twitch_domain_containing"/>
    <property type="match status" value="1"/>
</dbReference>
<evidence type="ECO:0000256" key="2">
    <source>
        <dbReference type="ARBA" id="ARBA00022723"/>
    </source>
</evidence>
<dbReference type="InterPro" id="IPR006638">
    <property type="entry name" value="Elp3/MiaA/NifB-like_rSAM"/>
</dbReference>
<dbReference type="InterPro" id="IPR013785">
    <property type="entry name" value="Aldolase_TIM"/>
</dbReference>
<evidence type="ECO:0000256" key="4">
    <source>
        <dbReference type="ARBA" id="ARBA00023014"/>
    </source>
</evidence>
<evidence type="ECO:0000313" key="7">
    <source>
        <dbReference type="EMBL" id="GHG26449.1"/>
    </source>
</evidence>
<dbReference type="EMBL" id="BNBE01000004">
    <property type="protein sequence ID" value="GHG26449.1"/>
    <property type="molecule type" value="Genomic_DNA"/>
</dbReference>
<organism evidence="7 8">
    <name type="scientific">Streptomyces filamentosus</name>
    <name type="common">Streptomyces roseosporus</name>
    <dbReference type="NCBI Taxonomy" id="67294"/>
    <lineage>
        <taxon>Bacteria</taxon>
        <taxon>Bacillati</taxon>
        <taxon>Actinomycetota</taxon>
        <taxon>Actinomycetes</taxon>
        <taxon>Kitasatosporales</taxon>
        <taxon>Streptomycetaceae</taxon>
        <taxon>Streptomyces</taxon>
    </lineage>
</organism>
<dbReference type="CDD" id="cd21109">
    <property type="entry name" value="SPASM"/>
    <property type="match status" value="1"/>
</dbReference>
<dbReference type="Gene3D" id="3.20.20.70">
    <property type="entry name" value="Aldolase class I"/>
    <property type="match status" value="1"/>
</dbReference>
<dbReference type="GO" id="GO:0051536">
    <property type="term" value="F:iron-sulfur cluster binding"/>
    <property type="evidence" value="ECO:0007669"/>
    <property type="project" value="UniProtKB-KW"/>
</dbReference>
<protein>
    <recommendedName>
        <fullName evidence="6">Radical SAM core domain-containing protein</fullName>
    </recommendedName>
</protein>
<gene>
    <name evidence="7" type="ORF">GCM10017667_73620</name>
</gene>
<dbReference type="GO" id="GO:0046872">
    <property type="term" value="F:metal ion binding"/>
    <property type="evidence" value="ECO:0007669"/>
    <property type="project" value="UniProtKB-KW"/>
</dbReference>
<dbReference type="SFLD" id="SFLDS00029">
    <property type="entry name" value="Radical_SAM"/>
    <property type="match status" value="1"/>
</dbReference>
<evidence type="ECO:0000256" key="3">
    <source>
        <dbReference type="ARBA" id="ARBA00023004"/>
    </source>
</evidence>
<dbReference type="SMART" id="SM00729">
    <property type="entry name" value="Elp3"/>
    <property type="match status" value="1"/>
</dbReference>
<dbReference type="InterPro" id="IPR058240">
    <property type="entry name" value="rSAM_sf"/>
</dbReference>
<dbReference type="PROSITE" id="PS51918">
    <property type="entry name" value="RADICAL_SAM"/>
    <property type="match status" value="1"/>
</dbReference>
<sequence length="670" mass="74174">MTSTGTPPTGPFESARFYITFRCNSLCGYCNVWQDDKFKGYEELTLEQGRRILDELHGLGVRYVDFTGGEPVLHPHIDGIVQYAKKLGMTVEITSNGIRFAKHIDAIVPYVDTMNVSLDTLRPERYRAIRGVPTLDRALDVIRSVVARGDAGHLKLICVVTRENADEVPDLLRFAQENRVTVYFSTMFEYFDEQDTVRDVNRTARKLKLVEQNGRPAGGGCAPQRPAPGPDDGSIPDRLLELLHAPFALVNLHFRKYVETQDPTAPTQCYANKRILTVGPDGRLVLPCYHAFDNSVTWERPLAELVRDEEFRRVRDEEVGFRPECRGCTVFPYVGLSFSYRFDKVFLYQAISEEIAKLKTRFANPLFPRLTVEPGPLLAEFAALERFIDEELPSPGAPLTEDHLYRFDVTDTGVRTDLGAGESSVEEVLADHADEQCWGVQRSPHTWVRLLYRELLPLLGTLADRELVPREAYEELVGRAYAVQLAWWRAYLGRYYRGGAALDTRDADATVARFLGSTAALLPEAPESGRVREILLHAGCVLALPAGELAPLASRAPFPEADLLAKHLLLLAPGQRLADYAALLPEPAAAVLRGEPRAAGDDGPLGRLLDASPGTDLPALIDAVRALRAEVPAEELAALLLARELRDPALVRRRGAALRAPVRPAAGGAA</sequence>
<dbReference type="PANTHER" id="PTHR11228:SF7">
    <property type="entry name" value="PQQA PEPTIDE CYCLASE"/>
    <property type="match status" value="1"/>
</dbReference>
<dbReference type="PANTHER" id="PTHR11228">
    <property type="entry name" value="RADICAL SAM DOMAIN PROTEIN"/>
    <property type="match status" value="1"/>
</dbReference>
<keyword evidence="4" id="KW-0411">Iron-sulfur</keyword>
<evidence type="ECO:0000256" key="5">
    <source>
        <dbReference type="SAM" id="MobiDB-lite"/>
    </source>
</evidence>
<dbReference type="Pfam" id="PF04055">
    <property type="entry name" value="Radical_SAM"/>
    <property type="match status" value="1"/>
</dbReference>
<keyword evidence="2" id="KW-0479">Metal-binding</keyword>
<keyword evidence="1" id="KW-0949">S-adenosyl-L-methionine</keyword>
<dbReference type="Proteomes" id="UP000632849">
    <property type="component" value="Unassembled WGS sequence"/>
</dbReference>
<keyword evidence="3" id="KW-0408">Iron</keyword>
<name>A0A919ERP9_STRFL</name>
<dbReference type="AlphaFoldDB" id="A0A919ERP9"/>
<reference evidence="7" key="1">
    <citation type="journal article" date="2014" name="Int. J. Syst. Evol. Microbiol.">
        <title>Complete genome sequence of Corynebacterium casei LMG S-19264T (=DSM 44701T), isolated from a smear-ripened cheese.</title>
        <authorList>
            <consortium name="US DOE Joint Genome Institute (JGI-PGF)"/>
            <person name="Walter F."/>
            <person name="Albersmeier A."/>
            <person name="Kalinowski J."/>
            <person name="Ruckert C."/>
        </authorList>
    </citation>
    <scope>NUCLEOTIDE SEQUENCE</scope>
    <source>
        <strain evidence="7">JCM 4122</strain>
    </source>
</reference>
<feature type="region of interest" description="Disordered" evidence="5">
    <location>
        <begin position="213"/>
        <end position="234"/>
    </location>
</feature>
<dbReference type="InterPro" id="IPR007197">
    <property type="entry name" value="rSAM"/>
</dbReference>
<evidence type="ECO:0000256" key="1">
    <source>
        <dbReference type="ARBA" id="ARBA00022691"/>
    </source>
</evidence>
<evidence type="ECO:0000259" key="6">
    <source>
        <dbReference type="PROSITE" id="PS51918"/>
    </source>
</evidence>
<evidence type="ECO:0000313" key="8">
    <source>
        <dbReference type="Proteomes" id="UP000632849"/>
    </source>
</evidence>
<dbReference type="SFLD" id="SFLDG01386">
    <property type="entry name" value="main_SPASM_domain-containing"/>
    <property type="match status" value="1"/>
</dbReference>
<comment type="caution">
    <text evidence="7">The sequence shown here is derived from an EMBL/GenBank/DDBJ whole genome shotgun (WGS) entry which is preliminary data.</text>
</comment>
<dbReference type="InterPro" id="IPR050377">
    <property type="entry name" value="Radical_SAM_PqqE_MftC-like"/>
</dbReference>
<feature type="domain" description="Radical SAM core" evidence="6">
    <location>
        <begin position="7"/>
        <end position="231"/>
    </location>
</feature>